<dbReference type="Proteomes" id="UP000323632">
    <property type="component" value="Unassembled WGS sequence"/>
</dbReference>
<reference evidence="6 7" key="1">
    <citation type="submission" date="2019-09" db="EMBL/GenBank/DDBJ databases">
        <title>Genome sequence and assembly of Taibaiella sp.</title>
        <authorList>
            <person name="Chhetri G."/>
        </authorList>
    </citation>
    <scope>NUCLEOTIDE SEQUENCE [LARGE SCALE GENOMIC DNA]</scope>
    <source>
        <strain evidence="6 7">KVB11</strain>
    </source>
</reference>
<dbReference type="AlphaFoldDB" id="A0A5M6CFB2"/>
<proteinExistence type="inferred from homology"/>
<dbReference type="PANTHER" id="PTHR43776">
    <property type="entry name" value="TRANSPORT ATP-BINDING PROTEIN"/>
    <property type="match status" value="1"/>
</dbReference>
<gene>
    <name evidence="6" type="ORF">F0919_13990</name>
</gene>
<protein>
    <submittedName>
        <fullName evidence="6">ABC transporter ATP-binding protein</fullName>
    </submittedName>
</protein>
<sequence length="517" mass="57826">MPAENNSIISVKNLNIRFTGPQPFHAVQDVSFEIAAGETLALIGQSGSGKSLTSLALMGLLPKNANITGSLRLNDSTELAEMPANKWSEIRGNKIGMIFQEPMTALNPVKTCGYQLIESIQTHQQSSAKEAKEKAIQWFEKVKLPNPAELLKRYPHQLSGGQKQRVMIAMAMCNHPSLLIADEPTTALDVTVQKEIVQLMKDLQAEFNTAMLFITHDIALARTITGNFLVLEKGKILHSGFPQINADKLNKEIHIREERPILKVENLEVIYPQNTNWLGKTTSSVTAVDKVSFELYKGETLGLVGESGCGKSTLSKTILGLQAPTFGNIIFENQNITGFSSSQWRKLRKDIQIIFQDPYASLNQRMRIGDALSEPMLVHKLADKHNVEKHVDELLEMVQLPREAAFKYPHEFSGGQRQRICIARALAVQPKLIICDESVAALDVHIQEQILELLVKLQKEKELTYLFITHDLNVVKRISNRIMVMQKGIIVEEGNTEEILEHPKMAYTRKLLDAVLG</sequence>
<accession>A0A5M6CFB2</accession>
<comment type="caution">
    <text evidence="6">The sequence shown here is derived from an EMBL/GenBank/DDBJ whole genome shotgun (WGS) entry which is preliminary data.</text>
</comment>
<dbReference type="PROSITE" id="PS50893">
    <property type="entry name" value="ABC_TRANSPORTER_2"/>
    <property type="match status" value="2"/>
</dbReference>
<dbReference type="InterPro" id="IPR027417">
    <property type="entry name" value="P-loop_NTPase"/>
</dbReference>
<dbReference type="GO" id="GO:0016887">
    <property type="term" value="F:ATP hydrolysis activity"/>
    <property type="evidence" value="ECO:0007669"/>
    <property type="project" value="InterPro"/>
</dbReference>
<dbReference type="Pfam" id="PF00005">
    <property type="entry name" value="ABC_tran"/>
    <property type="match status" value="2"/>
</dbReference>
<evidence type="ECO:0000313" key="6">
    <source>
        <dbReference type="EMBL" id="KAA5533643.1"/>
    </source>
</evidence>
<evidence type="ECO:0000256" key="1">
    <source>
        <dbReference type="ARBA" id="ARBA00005417"/>
    </source>
</evidence>
<dbReference type="InterPro" id="IPR003593">
    <property type="entry name" value="AAA+_ATPase"/>
</dbReference>
<comment type="similarity">
    <text evidence="1">Belongs to the ABC transporter superfamily.</text>
</comment>
<evidence type="ECO:0000259" key="5">
    <source>
        <dbReference type="PROSITE" id="PS50893"/>
    </source>
</evidence>
<evidence type="ECO:0000256" key="3">
    <source>
        <dbReference type="ARBA" id="ARBA00022741"/>
    </source>
</evidence>
<dbReference type="FunFam" id="3.40.50.300:FF:000016">
    <property type="entry name" value="Oligopeptide ABC transporter ATP-binding component"/>
    <property type="match status" value="1"/>
</dbReference>
<evidence type="ECO:0000256" key="4">
    <source>
        <dbReference type="ARBA" id="ARBA00022840"/>
    </source>
</evidence>
<evidence type="ECO:0000313" key="7">
    <source>
        <dbReference type="Proteomes" id="UP000323632"/>
    </source>
</evidence>
<dbReference type="Gene3D" id="3.40.50.300">
    <property type="entry name" value="P-loop containing nucleotide triphosphate hydrolases"/>
    <property type="match status" value="2"/>
</dbReference>
<dbReference type="InterPro" id="IPR017871">
    <property type="entry name" value="ABC_transporter-like_CS"/>
</dbReference>
<dbReference type="GO" id="GO:0005524">
    <property type="term" value="F:ATP binding"/>
    <property type="evidence" value="ECO:0007669"/>
    <property type="project" value="UniProtKB-KW"/>
</dbReference>
<dbReference type="EMBL" id="VWSH01000003">
    <property type="protein sequence ID" value="KAA5533643.1"/>
    <property type="molecule type" value="Genomic_DNA"/>
</dbReference>
<evidence type="ECO:0000256" key="2">
    <source>
        <dbReference type="ARBA" id="ARBA00022448"/>
    </source>
</evidence>
<dbReference type="CDD" id="cd03257">
    <property type="entry name" value="ABC_NikE_OppD_transporters"/>
    <property type="match status" value="2"/>
</dbReference>
<dbReference type="NCBIfam" id="NF008453">
    <property type="entry name" value="PRK11308.1"/>
    <property type="match status" value="2"/>
</dbReference>
<dbReference type="NCBIfam" id="NF007739">
    <property type="entry name" value="PRK10419.1"/>
    <property type="match status" value="2"/>
</dbReference>
<dbReference type="SMART" id="SM00382">
    <property type="entry name" value="AAA"/>
    <property type="match status" value="2"/>
</dbReference>
<dbReference type="PANTHER" id="PTHR43776:SF7">
    <property type="entry name" value="D,D-DIPEPTIDE TRANSPORT ATP-BINDING PROTEIN DDPF-RELATED"/>
    <property type="match status" value="1"/>
</dbReference>
<dbReference type="SUPFAM" id="SSF52540">
    <property type="entry name" value="P-loop containing nucleoside triphosphate hydrolases"/>
    <property type="match status" value="2"/>
</dbReference>
<dbReference type="GO" id="GO:0055085">
    <property type="term" value="P:transmembrane transport"/>
    <property type="evidence" value="ECO:0007669"/>
    <property type="project" value="UniProtKB-ARBA"/>
</dbReference>
<feature type="domain" description="ABC transporter" evidence="5">
    <location>
        <begin position="262"/>
        <end position="512"/>
    </location>
</feature>
<dbReference type="InterPro" id="IPR003439">
    <property type="entry name" value="ABC_transporter-like_ATP-bd"/>
</dbReference>
<dbReference type="InterPro" id="IPR050319">
    <property type="entry name" value="ABC_transp_ATP-bind"/>
</dbReference>
<keyword evidence="2" id="KW-0813">Transport</keyword>
<keyword evidence="4 6" id="KW-0067">ATP-binding</keyword>
<dbReference type="RefSeq" id="WP_150033390.1">
    <property type="nucleotide sequence ID" value="NZ_VWSH01000003.1"/>
</dbReference>
<keyword evidence="3" id="KW-0547">Nucleotide-binding</keyword>
<feature type="domain" description="ABC transporter" evidence="5">
    <location>
        <begin position="11"/>
        <end position="258"/>
    </location>
</feature>
<name>A0A5M6CFB2_9BACT</name>
<organism evidence="6 7">
    <name type="scientific">Taibaiella lutea</name>
    <dbReference type="NCBI Taxonomy" id="2608001"/>
    <lineage>
        <taxon>Bacteria</taxon>
        <taxon>Pseudomonadati</taxon>
        <taxon>Bacteroidota</taxon>
        <taxon>Chitinophagia</taxon>
        <taxon>Chitinophagales</taxon>
        <taxon>Chitinophagaceae</taxon>
        <taxon>Taibaiella</taxon>
    </lineage>
</organism>
<dbReference type="PROSITE" id="PS00211">
    <property type="entry name" value="ABC_TRANSPORTER_1"/>
    <property type="match status" value="2"/>
</dbReference>
<keyword evidence="7" id="KW-1185">Reference proteome</keyword>